<dbReference type="Pfam" id="PF07923">
    <property type="entry name" value="N1221"/>
    <property type="match status" value="1"/>
</dbReference>
<dbReference type="InterPro" id="IPR012486">
    <property type="entry name" value="Far11/STRP_N"/>
</dbReference>
<name>A0AAD5VDY7_9APHY</name>
<accession>A0AAD5VDY7</accession>
<feature type="domain" description="Far11/STRP C-terminal" evidence="6">
    <location>
        <begin position="223"/>
        <end position="751"/>
    </location>
</feature>
<evidence type="ECO:0000259" key="5">
    <source>
        <dbReference type="SMART" id="SM01292"/>
    </source>
</evidence>
<dbReference type="SMART" id="SM00906">
    <property type="entry name" value="Fungal_trans"/>
    <property type="match status" value="1"/>
</dbReference>
<feature type="compositionally biased region" description="Pro residues" evidence="3">
    <location>
        <begin position="179"/>
        <end position="190"/>
    </location>
</feature>
<dbReference type="GO" id="GO:0007010">
    <property type="term" value="P:cytoskeleton organization"/>
    <property type="evidence" value="ECO:0007669"/>
    <property type="project" value="TreeGrafter"/>
</dbReference>
<protein>
    <recommendedName>
        <fullName evidence="9">Transcription factor domain-containing protein</fullName>
    </recommendedName>
</protein>
<dbReference type="InterPro" id="IPR040185">
    <property type="entry name" value="Far11/STRP"/>
</dbReference>
<dbReference type="EMBL" id="JANAWD010000040">
    <property type="protein sequence ID" value="KAJ3489710.1"/>
    <property type="molecule type" value="Genomic_DNA"/>
</dbReference>
<gene>
    <name evidence="7" type="ORF">NLI96_g1929</name>
</gene>
<evidence type="ECO:0000259" key="6">
    <source>
        <dbReference type="SMART" id="SM01293"/>
    </source>
</evidence>
<feature type="coiled-coil region" evidence="2">
    <location>
        <begin position="288"/>
        <end position="315"/>
    </location>
</feature>
<organism evidence="7 8">
    <name type="scientific">Meripilus lineatus</name>
    <dbReference type="NCBI Taxonomy" id="2056292"/>
    <lineage>
        <taxon>Eukaryota</taxon>
        <taxon>Fungi</taxon>
        <taxon>Dikarya</taxon>
        <taxon>Basidiomycota</taxon>
        <taxon>Agaricomycotina</taxon>
        <taxon>Agaricomycetes</taxon>
        <taxon>Polyporales</taxon>
        <taxon>Meripilaceae</taxon>
        <taxon>Meripilus</taxon>
    </lineage>
</organism>
<dbReference type="GO" id="GO:0008270">
    <property type="term" value="F:zinc ion binding"/>
    <property type="evidence" value="ECO:0007669"/>
    <property type="project" value="InterPro"/>
</dbReference>
<keyword evidence="1" id="KW-0539">Nucleus</keyword>
<evidence type="ECO:0000256" key="2">
    <source>
        <dbReference type="SAM" id="Coils"/>
    </source>
</evidence>
<dbReference type="GO" id="GO:0006351">
    <property type="term" value="P:DNA-templated transcription"/>
    <property type="evidence" value="ECO:0007669"/>
    <property type="project" value="InterPro"/>
</dbReference>
<evidence type="ECO:0000313" key="7">
    <source>
        <dbReference type="EMBL" id="KAJ3489710.1"/>
    </source>
</evidence>
<dbReference type="GO" id="GO:0003677">
    <property type="term" value="F:DNA binding"/>
    <property type="evidence" value="ECO:0007669"/>
    <property type="project" value="InterPro"/>
</dbReference>
<feature type="region of interest" description="Disordered" evidence="3">
    <location>
        <begin position="839"/>
        <end position="862"/>
    </location>
</feature>
<feature type="region of interest" description="Disordered" evidence="3">
    <location>
        <begin position="162"/>
        <end position="199"/>
    </location>
</feature>
<dbReference type="InterPro" id="IPR007219">
    <property type="entry name" value="XnlR_reg_dom"/>
</dbReference>
<dbReference type="CDD" id="cd12148">
    <property type="entry name" value="fungal_TF_MHR"/>
    <property type="match status" value="1"/>
</dbReference>
<evidence type="ECO:0008006" key="9">
    <source>
        <dbReference type="Google" id="ProtNLM"/>
    </source>
</evidence>
<evidence type="ECO:0000313" key="8">
    <source>
        <dbReference type="Proteomes" id="UP001212997"/>
    </source>
</evidence>
<evidence type="ECO:0000256" key="3">
    <source>
        <dbReference type="SAM" id="MobiDB-lite"/>
    </source>
</evidence>
<reference evidence="7" key="1">
    <citation type="submission" date="2022-07" db="EMBL/GenBank/DDBJ databases">
        <title>Genome Sequence of Physisporinus lineatus.</title>
        <authorList>
            <person name="Buettner E."/>
        </authorList>
    </citation>
    <scope>NUCLEOTIDE SEQUENCE</scope>
    <source>
        <strain evidence="7">VT162</strain>
    </source>
</reference>
<dbReference type="GO" id="GO:0005829">
    <property type="term" value="C:cytosol"/>
    <property type="evidence" value="ECO:0007669"/>
    <property type="project" value="TreeGrafter"/>
</dbReference>
<dbReference type="PANTHER" id="PTHR13239:SF4">
    <property type="entry name" value="AT25231P"/>
    <property type="match status" value="1"/>
</dbReference>
<proteinExistence type="predicted"/>
<dbReference type="Proteomes" id="UP001212997">
    <property type="component" value="Unassembled WGS sequence"/>
</dbReference>
<evidence type="ECO:0000259" key="4">
    <source>
        <dbReference type="SMART" id="SM00906"/>
    </source>
</evidence>
<evidence type="ECO:0000256" key="1">
    <source>
        <dbReference type="ARBA" id="ARBA00023242"/>
    </source>
</evidence>
<keyword evidence="8" id="KW-1185">Reference proteome</keyword>
<comment type="caution">
    <text evidence="7">The sequence shown here is derived from an EMBL/GenBank/DDBJ whole genome shotgun (WGS) entry which is preliminary data.</text>
</comment>
<sequence>MVEIFKGHDDFADELMSLEPPLPVYLFNVVAGLKDKSAKGYPVKKLLLVLWKSILTCCGGIRELARVKKLSRELVGLPAIPDEAIPIKASPLDIEAFRQEISVKYPTFTPPPPPPEVAAIAPTPAQSAKLSQAYSPIPVRHHYDRDDTDVMQHQQMVSNPQQLQYGQQGGPGYRGLPQPATPAPTPPPSPKPKKQQFQTDQTRPFLFPFSRSKLGQRDARLVPFAIDEADKLYNKHMYVSVSLWQMWRTREECMTTESGLAFMPGSERIEAPRIAPSDGDTSETLPDIAILEALIAEAERKMANADTNSDRSKARERREDLMRLKRVEQIYSAVLPVLSGWVLVLLKLLLATVTAAAGNPPQSATSGSFPPGVASRECPRFFNPQGVIRIFGARSEAPPPPPSLDEIDVTRHREITSKAVSAILLLTLKWFKVSRESMTFNSYHPRIISHGALSFWKDVMKFHHLGQILLDTNCLLLILKMFGLQEVSTTVVSKADAPDNNFFRFCQLHFTANYHSNGLEDGMQKAPRQTITRTTILPNGEKHEEDIDLLTDFSWRNFFSTINFAKIMQKLSKHRSQRIKMLVQYKTSAVLKRILKVQHPMLQLHVLKLIKSQVPFCGRKWRQSNMQVITAIYLNCRPDLRDEWLTGIEIDDAADAQAQEAALAHLVKFYNTRRYGAAVAHQASVGHRRTGSLSHHLEGLHPGPELPSIPRPIGTPNTVDADVFPPPRAQAPDPSIFLPYVTEDIAFEEEYEEYLSDLGWSDQPQPSAEGTAAAGSSAWSRLPEFATDIADGISDSESIASIGELGDDARLSADREGGEVPDENLNNWEHMSPKTMAALTKSPAGGRRSSSGGGLRPVLPFELDDGSAVELENEEEEPMGPMPREASGPFQAGAGVDEVEYAYGHVGVCVGFWLGGNESKGDKEKKEEDDLRGPFSTTVKIEGLVVPVLIRSAENLANNESMLSWTLPFTQTESDFTNCTTSATPPQNLSDRVGQLEAVVQELLGEIDLTSFAGLESVLQMVQGESFPRRASLLQGGFPPVDGPYPADPDPIGHHAISGVAAVPPVHAPMASFVPWPPSFNAPAPHDYMPHFPNHDIRSFLITHYFEHSSIHWIWPIIHRPVFDACYVGFMEDRHPQSLDYVALLAIVLAMSLQYLPESSQDANTFSGYIYGRHVLQRRLFEVARTLLLAPQFVPFPSVERIQASVLLSQFENEGNLVESYNAAGSAIRMAQALAMNRDALRVWRMKQFEAEQRRRFWWILFVLDRLQSATMRRPYVIHEEHCDVALPLNLDQASLADTPELNDRPHDEPTEHLFHIQQIKWAQLVGRMWDRCFAVKLPTYQTVLDIENEIQAFENELPVPLNAKVPQTGESPPYLPFQTQYLTLQLAHLRIMLMRPFLFALTPTNNTLPESHRHWLTMFSQHSRTVSIYYCKQLLSLSHLMQKQLSRAQLHWTTMALWVFDAAMTLAVAVVMDTTDQGGRGLEVWIGLAREVLRSMSTHNLIARNALQGVDAISNRVNSILGHRHPMPSLAESSGANSQDGLKPTQVQLSLAGLLGHDNATNNVWDTIEATVFAGNLPGLEALCSPMIGHAIDDFLTSCLTTVRQQV</sequence>
<feature type="domain" description="Xylanolytic transcriptional activator regulatory" evidence="4">
    <location>
        <begin position="1220"/>
        <end position="1294"/>
    </location>
</feature>
<dbReference type="InterPro" id="IPR021819">
    <property type="entry name" value="Far11/STRP_C"/>
</dbReference>
<keyword evidence="2" id="KW-0175">Coiled coil</keyword>
<dbReference type="SMART" id="SM01293">
    <property type="entry name" value="DUF3402"/>
    <property type="match status" value="1"/>
</dbReference>
<dbReference type="PANTHER" id="PTHR13239">
    <property type="entry name" value="PROTEIN REQUIRED FOR HYPHAL ANASTOMOSIS HAM-2"/>
    <property type="match status" value="1"/>
</dbReference>
<dbReference type="Pfam" id="PF11882">
    <property type="entry name" value="DUF3402"/>
    <property type="match status" value="1"/>
</dbReference>
<feature type="domain" description="Far11/STRP N-terminal" evidence="5">
    <location>
        <begin position="1"/>
        <end position="119"/>
    </location>
</feature>
<dbReference type="SMART" id="SM01292">
    <property type="entry name" value="N1221"/>
    <property type="match status" value="1"/>
</dbReference>
<dbReference type="Pfam" id="PF04082">
    <property type="entry name" value="Fungal_trans"/>
    <property type="match status" value="1"/>
</dbReference>